<feature type="repeat" description="ANK" evidence="3">
    <location>
        <begin position="824"/>
        <end position="856"/>
    </location>
</feature>
<evidence type="ECO:0000256" key="2">
    <source>
        <dbReference type="ARBA" id="ARBA00023043"/>
    </source>
</evidence>
<dbReference type="Proteomes" id="UP000001950">
    <property type="component" value="Chromosome 4"/>
</dbReference>
<evidence type="ECO:0000256" key="1">
    <source>
        <dbReference type="ARBA" id="ARBA00022737"/>
    </source>
</evidence>
<keyword evidence="1" id="KW-0677">Repeat</keyword>
<dbReference type="PRINTS" id="PR01415">
    <property type="entry name" value="ANKYRIN"/>
</dbReference>
<feature type="region of interest" description="Disordered" evidence="4">
    <location>
        <begin position="1"/>
        <end position="41"/>
    </location>
</feature>
<feature type="repeat" description="ANK" evidence="3">
    <location>
        <begin position="658"/>
        <end position="690"/>
    </location>
</feature>
<dbReference type="OrthoDB" id="20872at2759"/>
<dbReference type="OMA" id="YVACEHY"/>
<dbReference type="InterPro" id="IPR032675">
    <property type="entry name" value="LRR_dom_sf"/>
</dbReference>
<dbReference type="RefSeq" id="XP_953253.1">
    <property type="nucleotide sequence ID" value="XM_948160.1"/>
</dbReference>
<dbReference type="InterPro" id="IPR002110">
    <property type="entry name" value="Ankyrin_rpt"/>
</dbReference>
<dbReference type="FunCoup" id="Q4U975">
    <property type="interactions" value="13"/>
</dbReference>
<dbReference type="eggNOG" id="KOG4177">
    <property type="taxonomic scope" value="Eukaryota"/>
</dbReference>
<dbReference type="PROSITE" id="PS50088">
    <property type="entry name" value="ANK_REPEAT"/>
    <property type="match status" value="3"/>
</dbReference>
<name>Q4U975_THEAN</name>
<dbReference type="SUPFAM" id="SSF48403">
    <property type="entry name" value="Ankyrin repeat"/>
    <property type="match status" value="1"/>
</dbReference>
<dbReference type="SMART" id="SM00248">
    <property type="entry name" value="ANK"/>
    <property type="match status" value="9"/>
</dbReference>
<gene>
    <name evidence="5" type="ORF">TA10905</name>
</gene>
<sequence length="920" mass="105921">MPRKKNNSNDFSSHNDNSSNDDGEIRDTGATNRLDIHESNTDDNVVEHRDEEETIKMYQNDVKNVDKMKYLDEKNIKNGVNFMKTQVNLHKSHSLDNLRNIKPQMLDQITSKEYGGGENYNYKLESTSGSVSKMLLNGANSKDCTSFSSGYSSLDREISLSRSTINSPYFYDVKLTKGKPNLNSTSFYDLNIAYQMESEKKNCDKHFNRNVSFLNLRILSDSNDVWKYIVKRVEPFLDVYSILMLRQTCKTLYYYKYKLRSHSTLSFRGFGGFDSKSLFNKILPLIHHVMDLSENCKIRFDFTGCILLKDIATVYLLKSNMINTSIEMRQYCKNIKELIFDFCNQITDKSLEVMLKTKLPNLERLSLTCCRNEQFTGNPFVSHLSSTNWPKFSKFRCAFSNILLEPIQTIADFIRPQIPREESDSTIIHEQQTNHLNYKGSYVDLTSLLQQDKMNEQKFGESAVEFEVYGSLGSRKLLDKLGFGIYFTAFANALKTNNYNMFSKLTKKLQHQLLNLSNQPNMKNNNCLYLLRNRGSELLVNCPITVTDRSNNNLGIWTLPIILVIQQQNMELFLLLIKRGARLNVWDSMNKSPLLIACELSLNNFVEKLLKFRLPPIPYDNINNIPLIVAITNSNVEVVKMLLEENFEINYKCPSIMNYKSPLYVACEHYNREIIELLLQYGADPNWKYRHRSTPTLLGYQQDSKILETFIEYGAGKSSDKRWVLVQVLACAIVKNDCETIEMLITRFPDLVEREHEIWSKPLIALSKLNKVQAVEMLLKKGANVNTFDSYGTTALHAACEESNIDVINVLLENSAIIDAQDVFGRTPLHLAVMENKPQVVNILLEHGASINIKEYSYGETPVMTAIRTRNESVVTTFLKSGNVDFSIEDLNHKNISYYLNYYKMTKLEVLLSPQEQNNT</sequence>
<accession>Q4U975</accession>
<dbReference type="PANTHER" id="PTHR24198">
    <property type="entry name" value="ANKYRIN REPEAT AND PROTEIN KINASE DOMAIN-CONTAINING PROTEIN"/>
    <property type="match status" value="1"/>
</dbReference>
<feature type="compositionally biased region" description="Low complexity" evidence="4">
    <location>
        <begin position="8"/>
        <end position="18"/>
    </location>
</feature>
<protein>
    <submittedName>
        <fullName evidence="5">Uncharacterized protein</fullName>
    </submittedName>
</protein>
<dbReference type="VEuPathDB" id="PiroplasmaDB:TA10905"/>
<proteinExistence type="predicted"/>
<dbReference type="EMBL" id="CR940353">
    <property type="protein sequence ID" value="CAI76628.1"/>
    <property type="molecule type" value="Genomic_DNA"/>
</dbReference>
<dbReference type="SUPFAM" id="SSF52047">
    <property type="entry name" value="RNI-like"/>
    <property type="match status" value="1"/>
</dbReference>
<keyword evidence="2 3" id="KW-0040">ANK repeat</keyword>
<reference evidence="5 6" key="1">
    <citation type="journal article" date="2005" name="Science">
        <title>Genome of the host-cell transforming parasite Theileria annulata compared with T. parva.</title>
        <authorList>
            <person name="Pain A."/>
            <person name="Renauld H."/>
            <person name="Berriman M."/>
            <person name="Murphy L."/>
            <person name="Yeats C.A."/>
            <person name="Weir W."/>
            <person name="Kerhornou A."/>
            <person name="Aslett M."/>
            <person name="Bishop R."/>
            <person name="Bouchier C."/>
            <person name="Cochet M."/>
            <person name="Coulson R.M.R."/>
            <person name="Cronin A."/>
            <person name="de Villiers E.P."/>
            <person name="Fraser A."/>
            <person name="Fosker N."/>
            <person name="Gardner M."/>
            <person name="Goble A."/>
            <person name="Griffiths-Jones S."/>
            <person name="Harris D.E."/>
            <person name="Katzer F."/>
            <person name="Larke N."/>
            <person name="Lord A."/>
            <person name="Maser P."/>
            <person name="McKellar S."/>
            <person name="Mooney P."/>
            <person name="Morton F."/>
            <person name="Nene V."/>
            <person name="O'Neil S."/>
            <person name="Price C."/>
            <person name="Quail M.A."/>
            <person name="Rabbinowitsch E."/>
            <person name="Rawlings N.D."/>
            <person name="Rutter S."/>
            <person name="Saunders D."/>
            <person name="Seeger K."/>
            <person name="Shah T."/>
            <person name="Squares R."/>
            <person name="Squares S."/>
            <person name="Tivey A."/>
            <person name="Walker A.R."/>
            <person name="Woodward J."/>
            <person name="Dobbelaere D.A.E."/>
            <person name="Langsley G."/>
            <person name="Rajandream M.A."/>
            <person name="McKeever D."/>
            <person name="Shiels B."/>
            <person name="Tait A."/>
            <person name="Barrell B.G."/>
            <person name="Hall N."/>
        </authorList>
    </citation>
    <scope>NUCLEOTIDE SEQUENCE [LARGE SCALE GENOMIC DNA]</scope>
    <source>
        <strain evidence="6">Ankara</strain>
    </source>
</reference>
<dbReference type="Gene3D" id="1.25.40.20">
    <property type="entry name" value="Ankyrin repeat-containing domain"/>
    <property type="match status" value="2"/>
</dbReference>
<dbReference type="Pfam" id="PF12796">
    <property type="entry name" value="Ank_2"/>
    <property type="match status" value="2"/>
</dbReference>
<dbReference type="InParanoid" id="Q4U975"/>
<evidence type="ECO:0000256" key="4">
    <source>
        <dbReference type="SAM" id="MobiDB-lite"/>
    </source>
</evidence>
<evidence type="ECO:0000313" key="6">
    <source>
        <dbReference type="Proteomes" id="UP000001950"/>
    </source>
</evidence>
<dbReference type="InterPro" id="IPR036770">
    <property type="entry name" value="Ankyrin_rpt-contain_sf"/>
</dbReference>
<dbReference type="GeneID" id="3862837"/>
<dbReference type="Pfam" id="PF00023">
    <property type="entry name" value="Ank"/>
    <property type="match status" value="1"/>
</dbReference>
<evidence type="ECO:0000256" key="3">
    <source>
        <dbReference type="PROSITE-ProRule" id="PRU00023"/>
    </source>
</evidence>
<dbReference type="PANTHER" id="PTHR24198:SF165">
    <property type="entry name" value="ANKYRIN REPEAT-CONTAINING PROTEIN-RELATED"/>
    <property type="match status" value="1"/>
</dbReference>
<keyword evidence="6" id="KW-1185">Reference proteome</keyword>
<organism evidence="5 6">
    <name type="scientific">Theileria annulata</name>
    <dbReference type="NCBI Taxonomy" id="5874"/>
    <lineage>
        <taxon>Eukaryota</taxon>
        <taxon>Sar</taxon>
        <taxon>Alveolata</taxon>
        <taxon>Apicomplexa</taxon>
        <taxon>Aconoidasida</taxon>
        <taxon>Piroplasmida</taxon>
        <taxon>Theileriidae</taxon>
        <taxon>Theileria</taxon>
    </lineage>
</organism>
<dbReference type="AlphaFoldDB" id="Q4U975"/>
<dbReference type="PROSITE" id="PS50297">
    <property type="entry name" value="ANK_REP_REGION"/>
    <property type="match status" value="3"/>
</dbReference>
<dbReference type="KEGG" id="tan:TA10905"/>
<dbReference type="Gene3D" id="3.80.10.10">
    <property type="entry name" value="Ribonuclease Inhibitor"/>
    <property type="match status" value="1"/>
</dbReference>
<evidence type="ECO:0000313" key="5">
    <source>
        <dbReference type="EMBL" id="CAI76628.1"/>
    </source>
</evidence>
<feature type="repeat" description="ANK" evidence="3">
    <location>
        <begin position="791"/>
        <end position="823"/>
    </location>
</feature>
<dbReference type="STRING" id="5874.Q4U975"/>